<organism evidence="3">
    <name type="scientific">uncultured alpha proteobacterium EB080_L06A09</name>
    <dbReference type="NCBI Taxonomy" id="710794"/>
    <lineage>
        <taxon>Bacteria</taxon>
        <taxon>Pseudomonadati</taxon>
        <taxon>Pseudomonadota</taxon>
        <taxon>Alphaproteobacteria</taxon>
        <taxon>environmental samples</taxon>
    </lineage>
</organism>
<accession>E0Y0A2</accession>
<sequence>MSFSIQGKTAIITGAANGIGLAISKHFVQNGANVMMADIDEEKLESEIRLLSKDFPQAKSFTGDLRQKLCLANLLSATIDEFERVDILINASRQVMPSNSLDPKEDCFEALFQQNVLSNLRLSQIVAKRMIQQKEESIDESSVTGTIVNLSSIASERTHPDLLAYSVSCAALNQMTRSLAVSFAKEGIRVNAIAIGSVQSASLSEVLLDDPELKDSMEKATPLGRIAEAKEVAEVSQFLSSNSSGFMTGQIITVDGGRTLIDPLNTPVH</sequence>
<evidence type="ECO:0000313" key="3">
    <source>
        <dbReference type="EMBL" id="ADI20093.1"/>
    </source>
</evidence>
<keyword evidence="2" id="KW-0560">Oxidoreductase</keyword>
<proteinExistence type="inferred from homology"/>
<dbReference type="FunFam" id="3.40.50.720:FF:000084">
    <property type="entry name" value="Short-chain dehydrogenase reductase"/>
    <property type="match status" value="1"/>
</dbReference>
<evidence type="ECO:0000256" key="1">
    <source>
        <dbReference type="ARBA" id="ARBA00006484"/>
    </source>
</evidence>
<dbReference type="SUPFAM" id="SSF51735">
    <property type="entry name" value="NAD(P)-binding Rossmann-fold domains"/>
    <property type="match status" value="1"/>
</dbReference>
<dbReference type="InterPro" id="IPR002347">
    <property type="entry name" value="SDR_fam"/>
</dbReference>
<dbReference type="Gene3D" id="3.40.50.720">
    <property type="entry name" value="NAD(P)-binding Rossmann-like Domain"/>
    <property type="match status" value="1"/>
</dbReference>
<dbReference type="GO" id="GO:0016491">
    <property type="term" value="F:oxidoreductase activity"/>
    <property type="evidence" value="ECO:0007669"/>
    <property type="project" value="UniProtKB-KW"/>
</dbReference>
<dbReference type="PRINTS" id="PR00081">
    <property type="entry name" value="GDHRDH"/>
</dbReference>
<protein>
    <submittedName>
        <fullName evidence="3">Dehydrogenases with different specificities (Related to short-chain alcohol dehydrogenases)</fullName>
    </submittedName>
</protein>
<name>E0Y0A2_9PROT</name>
<dbReference type="CDD" id="cd05233">
    <property type="entry name" value="SDR_c"/>
    <property type="match status" value="1"/>
</dbReference>
<dbReference type="AlphaFoldDB" id="E0Y0A2"/>
<dbReference type="InterPro" id="IPR036291">
    <property type="entry name" value="NAD(P)-bd_dom_sf"/>
</dbReference>
<evidence type="ECO:0000256" key="2">
    <source>
        <dbReference type="ARBA" id="ARBA00023002"/>
    </source>
</evidence>
<comment type="similarity">
    <text evidence="1">Belongs to the short-chain dehydrogenases/reductases (SDR) family.</text>
</comment>
<dbReference type="InterPro" id="IPR051122">
    <property type="entry name" value="SDR_DHRS6-like"/>
</dbReference>
<dbReference type="Pfam" id="PF13561">
    <property type="entry name" value="adh_short_C2"/>
    <property type="match status" value="1"/>
</dbReference>
<dbReference type="PANTHER" id="PTHR43477:SF1">
    <property type="entry name" value="DIHYDROANTICAPSIN 7-DEHYDROGENASE"/>
    <property type="match status" value="1"/>
</dbReference>
<dbReference type="EMBL" id="GU474938">
    <property type="protein sequence ID" value="ADI20093.1"/>
    <property type="molecule type" value="Genomic_DNA"/>
</dbReference>
<reference evidence="3" key="1">
    <citation type="journal article" date="2011" name="Environ. Microbiol.">
        <title>Time-series analyses of Monterey Bay coastal microbial picoplankton using a 'genome proxy' microarray.</title>
        <authorList>
            <person name="Rich V.I."/>
            <person name="Pham V.D."/>
            <person name="Eppley J."/>
            <person name="Shi Y."/>
            <person name="DeLong E.F."/>
        </authorList>
    </citation>
    <scope>NUCLEOTIDE SEQUENCE</scope>
</reference>
<dbReference type="PRINTS" id="PR00080">
    <property type="entry name" value="SDRFAMILY"/>
</dbReference>
<dbReference type="PANTHER" id="PTHR43477">
    <property type="entry name" value="DIHYDROANTICAPSIN 7-DEHYDROGENASE"/>
    <property type="match status" value="1"/>
</dbReference>